<evidence type="ECO:0000313" key="3">
    <source>
        <dbReference type="Proteomes" id="UP001198983"/>
    </source>
</evidence>
<feature type="domain" description="DUF1540" evidence="1">
    <location>
        <begin position="7"/>
        <end position="44"/>
    </location>
</feature>
<dbReference type="InterPro" id="IPR011437">
    <property type="entry name" value="DUF1540"/>
</dbReference>
<evidence type="ECO:0000259" key="1">
    <source>
        <dbReference type="Pfam" id="PF07561"/>
    </source>
</evidence>
<dbReference type="EMBL" id="CP081135">
    <property type="protein sequence ID" value="UEL48830.1"/>
    <property type="molecule type" value="Genomic_DNA"/>
</dbReference>
<gene>
    <name evidence="2" type="ORF">JW646_05105</name>
</gene>
<dbReference type="RefSeq" id="WP_228416821.1">
    <property type="nucleotide sequence ID" value="NZ_CP081135.1"/>
</dbReference>
<feature type="domain" description="DUF1540" evidence="1">
    <location>
        <begin position="66"/>
        <end position="98"/>
    </location>
</feature>
<organism evidence="2 3">
    <name type="scientific">Terrisporobacter hibernicus</name>
    <dbReference type="NCBI Taxonomy" id="2813371"/>
    <lineage>
        <taxon>Bacteria</taxon>
        <taxon>Bacillati</taxon>
        <taxon>Bacillota</taxon>
        <taxon>Clostridia</taxon>
        <taxon>Peptostreptococcales</taxon>
        <taxon>Peptostreptococcaceae</taxon>
        <taxon>Terrisporobacter</taxon>
    </lineage>
</organism>
<accession>A0AAX2ZK12</accession>
<dbReference type="KEGG" id="tem:JW646_05105"/>
<reference evidence="2 3" key="1">
    <citation type="journal article" date="2023" name="Int. J. Syst. Evol. Microbiol.">
        <title>Terrisporobacter hibernicus sp. nov., isolated from bovine faeces in Northern Ireland.</title>
        <authorList>
            <person name="Mitchell M."/>
            <person name="Nguyen S.V."/>
            <person name="Connor M."/>
            <person name="Fairley D.J."/>
            <person name="Donoghue O."/>
            <person name="Marshall H."/>
            <person name="Koolman L."/>
            <person name="McMullan G."/>
            <person name="Schaffer K.E."/>
            <person name="McGrath J.W."/>
            <person name="Fanning S."/>
        </authorList>
    </citation>
    <scope>NUCLEOTIDE SEQUENCE [LARGE SCALE GENOMIC DNA]</scope>
    <source>
        <strain evidence="2 3">MCA3</strain>
    </source>
</reference>
<dbReference type="Pfam" id="PF07561">
    <property type="entry name" value="DUF1540"/>
    <property type="match status" value="2"/>
</dbReference>
<proteinExistence type="predicted"/>
<keyword evidence="3" id="KW-1185">Reference proteome</keyword>
<sequence>MQNTNLKCNATNCAFNQRMECSAGAINIRGTEAVTTDGTTCSSYVDRNSNSFTNSVNSAKTNTYNISCEACKCAYNENKNCTAENVSIDANTASCDTFIRE</sequence>
<dbReference type="Proteomes" id="UP001198983">
    <property type="component" value="Chromosome"/>
</dbReference>
<dbReference type="AlphaFoldDB" id="A0AAX2ZK12"/>
<protein>
    <submittedName>
        <fullName evidence="2">DUF1540 domain-containing protein</fullName>
    </submittedName>
</protein>
<evidence type="ECO:0000313" key="2">
    <source>
        <dbReference type="EMBL" id="UEL48830.1"/>
    </source>
</evidence>
<name>A0AAX2ZK12_9FIRM</name>